<dbReference type="EMBL" id="JAEUGD010000066">
    <property type="protein sequence ID" value="MBL6448826.1"/>
    <property type="molecule type" value="Genomic_DNA"/>
</dbReference>
<evidence type="ECO:0000313" key="2">
    <source>
        <dbReference type="Proteomes" id="UP000614216"/>
    </source>
</evidence>
<accession>A0A937G5K2</accession>
<comment type="caution">
    <text evidence="1">The sequence shown here is derived from an EMBL/GenBank/DDBJ whole genome shotgun (WGS) entry which is preliminary data.</text>
</comment>
<sequence>MFSENEIATMIEIPAIHEATLEARKDFKTSEASMLEISEHDFLSLIMMTPAMGLTLANGSVSLFEELGLNKMARKMSKGGYFLKVDPVAHAMKYALKNFDAWEDRFLKVISIAMDATFDMDRLRKLKGNKLEDPVKSFARDLMTVPYIFVRFLSTMVLNDEADIVDHRSISQVEYDKISDIGGKLGISDLPVFESFCRTFDIK</sequence>
<reference evidence="1" key="1">
    <citation type="submission" date="2021-01" db="EMBL/GenBank/DDBJ databases">
        <title>Fulvivirga kasyanovii gen. nov., sp nov., a novel member of the phylum Bacteroidetes isolated from seawater in a mussel farm.</title>
        <authorList>
            <person name="Zhao L.-H."/>
            <person name="Wang Z.-J."/>
        </authorList>
    </citation>
    <scope>NUCLEOTIDE SEQUENCE</scope>
    <source>
        <strain evidence="1">29W222</strain>
    </source>
</reference>
<proteinExistence type="predicted"/>
<name>A0A937G5K2_9BACT</name>
<protein>
    <submittedName>
        <fullName evidence="1">Uncharacterized protein</fullName>
    </submittedName>
</protein>
<dbReference type="AlphaFoldDB" id="A0A937G5K2"/>
<dbReference type="Proteomes" id="UP000614216">
    <property type="component" value="Unassembled WGS sequence"/>
</dbReference>
<keyword evidence="2" id="KW-1185">Reference proteome</keyword>
<evidence type="ECO:0000313" key="1">
    <source>
        <dbReference type="EMBL" id="MBL6448826.1"/>
    </source>
</evidence>
<gene>
    <name evidence="1" type="ORF">JMN32_21115</name>
</gene>
<dbReference type="RefSeq" id="WP_202858367.1">
    <property type="nucleotide sequence ID" value="NZ_JAEUGD010000066.1"/>
</dbReference>
<organism evidence="1 2">
    <name type="scientific">Fulvivirga marina</name>
    <dbReference type="NCBI Taxonomy" id="2494733"/>
    <lineage>
        <taxon>Bacteria</taxon>
        <taxon>Pseudomonadati</taxon>
        <taxon>Bacteroidota</taxon>
        <taxon>Cytophagia</taxon>
        <taxon>Cytophagales</taxon>
        <taxon>Fulvivirgaceae</taxon>
        <taxon>Fulvivirga</taxon>
    </lineage>
</organism>